<evidence type="ECO:0000256" key="4">
    <source>
        <dbReference type="ARBA" id="ARBA00022989"/>
    </source>
</evidence>
<accession>A0ABU5T463</accession>
<gene>
    <name evidence="9" type="ORF">SPF06_04295</name>
</gene>
<feature type="transmembrane region" description="Helical" evidence="7">
    <location>
        <begin position="67"/>
        <end position="89"/>
    </location>
</feature>
<evidence type="ECO:0000313" key="10">
    <source>
        <dbReference type="Proteomes" id="UP001304769"/>
    </source>
</evidence>
<protein>
    <submittedName>
        <fullName evidence="9">DMT family transporter</fullName>
    </submittedName>
</protein>
<reference evidence="9 10" key="1">
    <citation type="submission" date="2023-12" db="EMBL/GenBank/DDBJ databases">
        <title>Sinomonas terricola sp. nov, isolated from litchi orchard soil in Guangdong, PR China.</title>
        <authorList>
            <person name="Jiaxin W."/>
            <person name="Yang Z."/>
            <person name="Honghui Z."/>
        </authorList>
    </citation>
    <scope>NUCLEOTIDE SEQUENCE [LARGE SCALE GENOMIC DNA]</scope>
    <source>
        <strain evidence="9 10">JGH33</strain>
    </source>
</reference>
<feature type="transmembrane region" description="Helical" evidence="7">
    <location>
        <begin position="224"/>
        <end position="244"/>
    </location>
</feature>
<keyword evidence="10" id="KW-1185">Reference proteome</keyword>
<dbReference type="EMBL" id="JAYGGQ010000001">
    <property type="protein sequence ID" value="MEA5453936.1"/>
    <property type="molecule type" value="Genomic_DNA"/>
</dbReference>
<feature type="transmembrane region" description="Helical" evidence="7">
    <location>
        <begin position="158"/>
        <end position="178"/>
    </location>
</feature>
<organism evidence="9 10">
    <name type="scientific">Sinomonas terricola</name>
    <dbReference type="NCBI Taxonomy" id="3110330"/>
    <lineage>
        <taxon>Bacteria</taxon>
        <taxon>Bacillati</taxon>
        <taxon>Actinomycetota</taxon>
        <taxon>Actinomycetes</taxon>
        <taxon>Micrococcales</taxon>
        <taxon>Micrococcaceae</taxon>
        <taxon>Sinomonas</taxon>
    </lineage>
</organism>
<feature type="transmembrane region" description="Helical" evidence="7">
    <location>
        <begin position="95"/>
        <end position="115"/>
    </location>
</feature>
<evidence type="ECO:0000259" key="8">
    <source>
        <dbReference type="Pfam" id="PF00892"/>
    </source>
</evidence>
<feature type="domain" description="EamA" evidence="8">
    <location>
        <begin position="12"/>
        <end position="141"/>
    </location>
</feature>
<evidence type="ECO:0000256" key="1">
    <source>
        <dbReference type="ARBA" id="ARBA00004141"/>
    </source>
</evidence>
<evidence type="ECO:0000256" key="2">
    <source>
        <dbReference type="ARBA" id="ARBA00007362"/>
    </source>
</evidence>
<feature type="transmembrane region" description="Helical" evidence="7">
    <location>
        <begin position="127"/>
        <end position="146"/>
    </location>
</feature>
<dbReference type="PANTHER" id="PTHR32322:SF9">
    <property type="entry name" value="AMINO-ACID METABOLITE EFFLUX PUMP-RELATED"/>
    <property type="match status" value="1"/>
</dbReference>
<evidence type="ECO:0000256" key="6">
    <source>
        <dbReference type="SAM" id="MobiDB-lite"/>
    </source>
</evidence>
<feature type="transmembrane region" description="Helical" evidence="7">
    <location>
        <begin position="190"/>
        <end position="212"/>
    </location>
</feature>
<proteinExistence type="inferred from homology"/>
<feature type="transmembrane region" description="Helical" evidence="7">
    <location>
        <begin position="251"/>
        <end position="275"/>
    </location>
</feature>
<comment type="subcellular location">
    <subcellularLocation>
        <location evidence="1">Membrane</location>
        <topology evidence="1">Multi-pass membrane protein</topology>
    </subcellularLocation>
</comment>
<keyword evidence="4 7" id="KW-1133">Transmembrane helix</keyword>
<comment type="caution">
    <text evidence="9">The sequence shown here is derived from an EMBL/GenBank/DDBJ whole genome shotgun (WGS) entry which is preliminary data.</text>
</comment>
<feature type="transmembrane region" description="Helical" evidence="7">
    <location>
        <begin position="281"/>
        <end position="298"/>
    </location>
</feature>
<evidence type="ECO:0000313" key="9">
    <source>
        <dbReference type="EMBL" id="MEA5453936.1"/>
    </source>
</evidence>
<feature type="transmembrane region" description="Helical" evidence="7">
    <location>
        <begin position="36"/>
        <end position="55"/>
    </location>
</feature>
<comment type="similarity">
    <text evidence="2">Belongs to the EamA transporter family.</text>
</comment>
<sequence>MTTRRFALTAAFVALALIWGASFLLIKESLTGFTPGQVAVGRIVLGAITLRLIMVATDRAWPREPRFWGHMAAVGILLCVVPFSLYAWAGESLPSGLSAILNASTPLMTALATAAVLPSERLASRQVLGVAVGGAGVVLVVGPWGLAANAVSPALSSFPAQLACLGATACYGLGFAYMRRFVVGRYRYDALSVSTVQLTMAAAVALSCAPLLGALAPAPAPNPWALGALALLGIFGTGIAYIWNTVIVTHWGAVAASTVTYLTPLVGVALGTTLLAESLTWNQPVGCVVVIAGIIAIHRGAARPRPGQPTAAEVRPVEQPVPAR</sequence>
<evidence type="ECO:0000256" key="7">
    <source>
        <dbReference type="SAM" id="Phobius"/>
    </source>
</evidence>
<evidence type="ECO:0000256" key="5">
    <source>
        <dbReference type="ARBA" id="ARBA00023136"/>
    </source>
</evidence>
<keyword evidence="5 7" id="KW-0472">Membrane</keyword>
<evidence type="ECO:0000256" key="3">
    <source>
        <dbReference type="ARBA" id="ARBA00022692"/>
    </source>
</evidence>
<feature type="region of interest" description="Disordered" evidence="6">
    <location>
        <begin position="302"/>
        <end position="324"/>
    </location>
</feature>
<dbReference type="RefSeq" id="WP_323277682.1">
    <property type="nucleotide sequence ID" value="NZ_JAYGGQ010000001.1"/>
</dbReference>
<dbReference type="InterPro" id="IPR050638">
    <property type="entry name" value="AA-Vitamin_Transporters"/>
</dbReference>
<feature type="domain" description="EamA" evidence="8">
    <location>
        <begin position="161"/>
        <end position="297"/>
    </location>
</feature>
<keyword evidence="3 7" id="KW-0812">Transmembrane</keyword>
<dbReference type="InterPro" id="IPR000620">
    <property type="entry name" value="EamA_dom"/>
</dbReference>
<dbReference type="InterPro" id="IPR037185">
    <property type="entry name" value="EmrE-like"/>
</dbReference>
<dbReference type="PANTHER" id="PTHR32322">
    <property type="entry name" value="INNER MEMBRANE TRANSPORTER"/>
    <property type="match status" value="1"/>
</dbReference>
<name>A0ABU5T463_9MICC</name>
<dbReference type="Proteomes" id="UP001304769">
    <property type="component" value="Unassembled WGS sequence"/>
</dbReference>
<dbReference type="SUPFAM" id="SSF103481">
    <property type="entry name" value="Multidrug resistance efflux transporter EmrE"/>
    <property type="match status" value="2"/>
</dbReference>
<dbReference type="Pfam" id="PF00892">
    <property type="entry name" value="EamA"/>
    <property type="match status" value="2"/>
</dbReference>